<sequence length="60" mass="6524">MSRRAVRKQVVAIVPHGQDDLPPMPSHTPTVDPPKESLLVLTTSKVSDRPSSPEPSPEID</sequence>
<accession>A0A0C9UP29</accession>
<dbReference type="EMBL" id="KN837115">
    <property type="protein sequence ID" value="KIJ44728.1"/>
    <property type="molecule type" value="Genomic_DNA"/>
</dbReference>
<dbReference type="Proteomes" id="UP000054279">
    <property type="component" value="Unassembled WGS sequence"/>
</dbReference>
<evidence type="ECO:0000313" key="3">
    <source>
        <dbReference type="Proteomes" id="UP000054279"/>
    </source>
</evidence>
<dbReference type="HOGENOM" id="CLU_2943309_0_0_1"/>
<evidence type="ECO:0000256" key="1">
    <source>
        <dbReference type="SAM" id="MobiDB-lite"/>
    </source>
</evidence>
<feature type="region of interest" description="Disordered" evidence="1">
    <location>
        <begin position="13"/>
        <end position="60"/>
    </location>
</feature>
<dbReference type="AlphaFoldDB" id="A0A0C9UP29"/>
<gene>
    <name evidence="2" type="ORF">M422DRAFT_251705</name>
</gene>
<keyword evidence="3" id="KW-1185">Reference proteome</keyword>
<name>A0A0C9UP29_SPHS4</name>
<reference evidence="2 3" key="1">
    <citation type="submission" date="2014-06" db="EMBL/GenBank/DDBJ databases">
        <title>Evolutionary Origins and Diversification of the Mycorrhizal Mutualists.</title>
        <authorList>
            <consortium name="DOE Joint Genome Institute"/>
            <consortium name="Mycorrhizal Genomics Consortium"/>
            <person name="Kohler A."/>
            <person name="Kuo A."/>
            <person name="Nagy L.G."/>
            <person name="Floudas D."/>
            <person name="Copeland A."/>
            <person name="Barry K.W."/>
            <person name="Cichocki N."/>
            <person name="Veneault-Fourrey C."/>
            <person name="LaButti K."/>
            <person name="Lindquist E.A."/>
            <person name="Lipzen A."/>
            <person name="Lundell T."/>
            <person name="Morin E."/>
            <person name="Murat C."/>
            <person name="Riley R."/>
            <person name="Ohm R."/>
            <person name="Sun H."/>
            <person name="Tunlid A."/>
            <person name="Henrissat B."/>
            <person name="Grigoriev I.V."/>
            <person name="Hibbett D.S."/>
            <person name="Martin F."/>
        </authorList>
    </citation>
    <scope>NUCLEOTIDE SEQUENCE [LARGE SCALE GENOMIC DNA]</scope>
    <source>
        <strain evidence="2 3">SS14</strain>
    </source>
</reference>
<protein>
    <submittedName>
        <fullName evidence="2">Uncharacterized protein</fullName>
    </submittedName>
</protein>
<proteinExistence type="predicted"/>
<evidence type="ECO:0000313" key="2">
    <source>
        <dbReference type="EMBL" id="KIJ44728.1"/>
    </source>
</evidence>
<organism evidence="2 3">
    <name type="scientific">Sphaerobolus stellatus (strain SS14)</name>
    <dbReference type="NCBI Taxonomy" id="990650"/>
    <lineage>
        <taxon>Eukaryota</taxon>
        <taxon>Fungi</taxon>
        <taxon>Dikarya</taxon>
        <taxon>Basidiomycota</taxon>
        <taxon>Agaricomycotina</taxon>
        <taxon>Agaricomycetes</taxon>
        <taxon>Phallomycetidae</taxon>
        <taxon>Geastrales</taxon>
        <taxon>Sphaerobolaceae</taxon>
        <taxon>Sphaerobolus</taxon>
    </lineage>
</organism>